<dbReference type="InterPro" id="IPR006644">
    <property type="entry name" value="Cadg"/>
</dbReference>
<dbReference type="RefSeq" id="WP_178931809.1">
    <property type="nucleotide sequence ID" value="NZ_JACBAZ010000002.1"/>
</dbReference>
<dbReference type="GO" id="GO:0016342">
    <property type="term" value="C:catenin complex"/>
    <property type="evidence" value="ECO:0007669"/>
    <property type="project" value="TreeGrafter"/>
</dbReference>
<sequence length="748" mass="76364">MMGSSVLTLGGTDVDAGDSLTYALVSGSGFAVNSNTGEITTTAELDYEASMQHVLTLSVTDAGGLSDTATVTVDVSNVNEAPELTDANVSLAEDAVIGSSVLTLGGTDVDAGDSLTYALVSGSGFAVNSNTGEITTTAELDYEASMQHVLTLSVTDAGGLSDTATVTVDVSNVNEAPELTDANVSLAEDVMIGSSVLTLGGTDVDAGDSLTYALVSGSGFAVNSNTGEMTTTAGLDYEASTQHVLTLSVTDAGGLSDTATVTVDVSNVNEAPELTDANVSLAEDAVIGSSVLTLAGSDPDAGDSLSYAITSGSGFAINSTTGEITTTAELDYETETQHALTVSVTDLGGLNDIATVTINIADVIEMPEIATGAASNLAMESADVAYTLNDDGGESTSVTLYYGETDGGTSAAAWTGSLSLGSQTEGGYMANLTGLVENTMYYYAVSASNSAGEAWGGSGSFTTLADTSPKLVRTTVNNVSSSNWTTVDLGKNYTSAVIVATPIYPDSNRPPVVTRIKNVSGSSFDLKLDRCDGLTSEVNLDVSIIAVEEGVYTQALDGVTMEAVKFTSTVTARKNNWNAEAQSFQNSYTSPVVVGQVMSANDSHWSVFWSMGGSRTTPVNAGSLSLGKHVGEDSNTTRADETIGYIVIESGTGTINGIAYEAGLGSDIVEGVGETSTGWSYSLSGHLSTTTAVALSQSAMDGNDGSWAVLYGNSAFGPTSLTTAVDEDVIGDSERNHGTEQIGYIVFE</sequence>
<feature type="domain" description="Cadherin" evidence="5">
    <location>
        <begin position="83"/>
        <end position="179"/>
    </location>
</feature>
<protein>
    <submittedName>
        <fullName evidence="6">Cadherin repeat domain-containing protein</fullName>
    </submittedName>
</protein>
<accession>A0A851GCY6</accession>
<dbReference type="InterPro" id="IPR015919">
    <property type="entry name" value="Cadherin-like_sf"/>
</dbReference>
<dbReference type="GO" id="GO:0007156">
    <property type="term" value="P:homophilic cell adhesion via plasma membrane adhesion molecules"/>
    <property type="evidence" value="ECO:0007669"/>
    <property type="project" value="InterPro"/>
</dbReference>
<evidence type="ECO:0000256" key="1">
    <source>
        <dbReference type="ARBA" id="ARBA00004370"/>
    </source>
</evidence>
<dbReference type="Gene3D" id="2.60.40.60">
    <property type="entry name" value="Cadherins"/>
    <property type="match status" value="4"/>
</dbReference>
<evidence type="ECO:0000259" key="5">
    <source>
        <dbReference type="PROSITE" id="PS50268"/>
    </source>
</evidence>
<keyword evidence="7" id="KW-1185">Reference proteome</keyword>
<dbReference type="SMART" id="SM00112">
    <property type="entry name" value="CA"/>
    <property type="match status" value="4"/>
</dbReference>
<organism evidence="6 7">
    <name type="scientific">Oceaniferula marina</name>
    <dbReference type="NCBI Taxonomy" id="2748318"/>
    <lineage>
        <taxon>Bacteria</taxon>
        <taxon>Pseudomonadati</taxon>
        <taxon>Verrucomicrobiota</taxon>
        <taxon>Verrucomicrobiia</taxon>
        <taxon>Verrucomicrobiales</taxon>
        <taxon>Verrucomicrobiaceae</taxon>
        <taxon>Oceaniferula</taxon>
    </lineage>
</organism>
<comment type="subcellular location">
    <subcellularLocation>
        <location evidence="1">Membrane</location>
    </subcellularLocation>
</comment>
<gene>
    <name evidence="6" type="ORF">HW115_06670</name>
</gene>
<evidence type="ECO:0000256" key="3">
    <source>
        <dbReference type="ARBA" id="ARBA00022837"/>
    </source>
</evidence>
<dbReference type="EMBL" id="JACBAZ010000002">
    <property type="protein sequence ID" value="NWK55286.1"/>
    <property type="molecule type" value="Genomic_DNA"/>
</dbReference>
<evidence type="ECO:0000313" key="6">
    <source>
        <dbReference type="EMBL" id="NWK55286.1"/>
    </source>
</evidence>
<dbReference type="PRINTS" id="PR00205">
    <property type="entry name" value="CADHERIN"/>
</dbReference>
<keyword evidence="2" id="KW-0677">Repeat</keyword>
<dbReference type="PROSITE" id="PS50268">
    <property type="entry name" value="CADHERIN_2"/>
    <property type="match status" value="4"/>
</dbReference>
<dbReference type="InterPro" id="IPR013783">
    <property type="entry name" value="Ig-like_fold"/>
</dbReference>
<dbReference type="PANTHER" id="PTHR24027">
    <property type="entry name" value="CADHERIN-23"/>
    <property type="match status" value="1"/>
</dbReference>
<dbReference type="InterPro" id="IPR039808">
    <property type="entry name" value="Cadherin"/>
</dbReference>
<feature type="domain" description="Cadherin" evidence="5">
    <location>
        <begin position="178"/>
        <end position="274"/>
    </location>
</feature>
<feature type="domain" description="Cadherin" evidence="5">
    <location>
        <begin position="273"/>
        <end position="369"/>
    </location>
</feature>
<dbReference type="SUPFAM" id="SSF49265">
    <property type="entry name" value="Fibronectin type III"/>
    <property type="match status" value="1"/>
</dbReference>
<dbReference type="Gene3D" id="2.60.40.10">
    <property type="entry name" value="Immunoglobulins"/>
    <property type="match status" value="1"/>
</dbReference>
<dbReference type="CDD" id="cd11304">
    <property type="entry name" value="Cadherin_repeat"/>
    <property type="match status" value="4"/>
</dbReference>
<dbReference type="Proteomes" id="UP000557872">
    <property type="component" value="Unassembled WGS sequence"/>
</dbReference>
<evidence type="ECO:0000256" key="2">
    <source>
        <dbReference type="ARBA" id="ARBA00022737"/>
    </source>
</evidence>
<dbReference type="SMART" id="SM00736">
    <property type="entry name" value="CADG"/>
    <property type="match status" value="2"/>
</dbReference>
<keyword evidence="3" id="KW-0106">Calcium</keyword>
<dbReference type="InterPro" id="IPR002126">
    <property type="entry name" value="Cadherin-like_dom"/>
</dbReference>
<dbReference type="GO" id="GO:0008013">
    <property type="term" value="F:beta-catenin binding"/>
    <property type="evidence" value="ECO:0007669"/>
    <property type="project" value="TreeGrafter"/>
</dbReference>
<dbReference type="GO" id="GO:0005509">
    <property type="term" value="F:calcium ion binding"/>
    <property type="evidence" value="ECO:0007669"/>
    <property type="project" value="InterPro"/>
</dbReference>
<dbReference type="SUPFAM" id="SSF49313">
    <property type="entry name" value="Cadherin-like"/>
    <property type="match status" value="4"/>
</dbReference>
<comment type="caution">
    <text evidence="6">The sequence shown here is derived from an EMBL/GenBank/DDBJ whole genome shotgun (WGS) entry which is preliminary data.</text>
</comment>
<keyword evidence="4" id="KW-0472">Membrane</keyword>
<evidence type="ECO:0000313" key="7">
    <source>
        <dbReference type="Proteomes" id="UP000557872"/>
    </source>
</evidence>
<name>A0A851GCY6_9BACT</name>
<dbReference type="PANTHER" id="PTHR24027:SF438">
    <property type="entry name" value="CADHERIN 23"/>
    <property type="match status" value="1"/>
</dbReference>
<proteinExistence type="predicted"/>
<dbReference type="InterPro" id="IPR036116">
    <property type="entry name" value="FN3_sf"/>
</dbReference>
<dbReference type="Pfam" id="PF00028">
    <property type="entry name" value="Cadherin"/>
    <property type="match status" value="4"/>
</dbReference>
<reference evidence="6 7" key="1">
    <citation type="submission" date="2020-07" db="EMBL/GenBank/DDBJ databases">
        <title>Roseicoccus Jingziensis gen. nov., sp. nov., isolated from coastal seawater.</title>
        <authorList>
            <person name="Feng X."/>
        </authorList>
    </citation>
    <scope>NUCLEOTIDE SEQUENCE [LARGE SCALE GENOMIC DNA]</scope>
    <source>
        <strain evidence="6 7">N1E253</strain>
    </source>
</reference>
<feature type="domain" description="Cadherin" evidence="5">
    <location>
        <begin position="3"/>
        <end position="84"/>
    </location>
</feature>
<dbReference type="GO" id="GO:0045296">
    <property type="term" value="F:cadherin binding"/>
    <property type="evidence" value="ECO:0007669"/>
    <property type="project" value="TreeGrafter"/>
</dbReference>
<dbReference type="AlphaFoldDB" id="A0A851GCY6"/>
<evidence type="ECO:0000256" key="4">
    <source>
        <dbReference type="ARBA" id="ARBA00023136"/>
    </source>
</evidence>
<dbReference type="GO" id="GO:0016477">
    <property type="term" value="P:cell migration"/>
    <property type="evidence" value="ECO:0007669"/>
    <property type="project" value="TreeGrafter"/>
</dbReference>